<comment type="caution">
    <text evidence="1">The sequence shown here is derived from an EMBL/GenBank/DDBJ whole genome shotgun (WGS) entry which is preliminary data.</text>
</comment>
<protein>
    <submittedName>
        <fullName evidence="1">Uncharacterized protein</fullName>
    </submittedName>
</protein>
<evidence type="ECO:0000313" key="2">
    <source>
        <dbReference type="Proteomes" id="UP001163324"/>
    </source>
</evidence>
<accession>A0ACC0UYN9</accession>
<proteinExistence type="predicted"/>
<reference evidence="1" key="1">
    <citation type="submission" date="2022-10" db="EMBL/GenBank/DDBJ databases">
        <title>Complete Genome of Trichothecium roseum strain YXFP-22015, a Plant Pathogen Isolated from Citrus.</title>
        <authorList>
            <person name="Wang Y."/>
            <person name="Zhu L."/>
        </authorList>
    </citation>
    <scope>NUCLEOTIDE SEQUENCE</scope>
    <source>
        <strain evidence="1">YXFP-22015</strain>
    </source>
</reference>
<evidence type="ECO:0000313" key="1">
    <source>
        <dbReference type="EMBL" id="KAI9898786.1"/>
    </source>
</evidence>
<sequence>MAVPTPADVQTSPPPPDAPEAAASPASPAPLSTKPIHSLIIDTGPLIKNDPTVDALRARAEVLYTLPSVIPEIRDAATRARVETTLLPFLTLRSPRPASVGVVQAFARKTGDLEVLSRPDLEVLALAYELECERNGGDWRLRSTPGQKTLNGKSPRAQAEEEEDNGAGETAGQDAPEDAQTAEAEPTREEADAASLDKGIEQLHLETSAPDQDAAAEPETETAALEAHNAAHEPTPAADMTDAAVAAAAVAVPGEKADETAAAQAEASDASDASDDEDGWITPSNLKKHQAADATGKSRGGASNKRQTAPVTLQAAVLTSDYAMQNVALRMNLNLVSPQLSRISTLRTWILRCHACFQTTRQMDRRFCPSCGQATLLRAACTVDDRTGGLTVHLKKNFQWNNRGNVYSVPKPAHGSANGRQATAGKAKNAGGQGGWGRGLIFAEDQKEYVRAADEQRRRRGKDLMDDDYLPGILTGDRVGAGGKIKVGAGRNVNSRRKR</sequence>
<dbReference type="EMBL" id="CM047945">
    <property type="protein sequence ID" value="KAI9898786.1"/>
    <property type="molecule type" value="Genomic_DNA"/>
</dbReference>
<dbReference type="Proteomes" id="UP001163324">
    <property type="component" value="Chromosome 6"/>
</dbReference>
<organism evidence="1 2">
    <name type="scientific">Trichothecium roseum</name>
    <dbReference type="NCBI Taxonomy" id="47278"/>
    <lineage>
        <taxon>Eukaryota</taxon>
        <taxon>Fungi</taxon>
        <taxon>Dikarya</taxon>
        <taxon>Ascomycota</taxon>
        <taxon>Pezizomycotina</taxon>
        <taxon>Sordariomycetes</taxon>
        <taxon>Hypocreomycetidae</taxon>
        <taxon>Hypocreales</taxon>
        <taxon>Hypocreales incertae sedis</taxon>
        <taxon>Trichothecium</taxon>
    </lineage>
</organism>
<name>A0ACC0UYN9_9HYPO</name>
<gene>
    <name evidence="1" type="ORF">N3K66_007146</name>
</gene>
<keyword evidence="2" id="KW-1185">Reference proteome</keyword>